<accession>A0AAP0FZY9</accession>
<evidence type="ECO:0000313" key="2">
    <source>
        <dbReference type="EMBL" id="KAK8928359.1"/>
    </source>
</evidence>
<feature type="compositionally biased region" description="Polar residues" evidence="1">
    <location>
        <begin position="36"/>
        <end position="46"/>
    </location>
</feature>
<dbReference type="PANTHER" id="PTHR33385:SF4">
    <property type="entry name" value="PROTEIN XRI1"/>
    <property type="match status" value="1"/>
</dbReference>
<reference evidence="3" key="2">
    <citation type="submission" date="2024-02" db="EMBL/GenBank/DDBJ databases">
        <authorList>
            <person name="Li M.-H."/>
            <person name="Liu K.-W."/>
            <person name="Li Z."/>
            <person name="Lu H.-C."/>
            <person name="Ye Q.-L."/>
            <person name="Zhang D."/>
            <person name="Wang J.-Y."/>
            <person name="Li Y.-F."/>
            <person name="Zhong Z.-M."/>
            <person name="Liu X."/>
            <person name="Yu X."/>
            <person name="Liu D.-K."/>
            <person name="Tu X.-D."/>
            <person name="Liu B."/>
            <person name="Hao Y."/>
            <person name="Liao X.-Y."/>
            <person name="Jiang Y.-T."/>
            <person name="Sun W.-H."/>
            <person name="Chen J."/>
            <person name="Ai Y."/>
            <person name="Zhai J.-W."/>
            <person name="Wu S.-S."/>
            <person name="Zhou Z."/>
            <person name="Hsiao Y.-Y."/>
            <person name="Wu W.-L."/>
            <person name="Chen Y.-Y."/>
            <person name="Lin Y.-F."/>
            <person name="Hsu J.-L."/>
            <person name="Li C.-Y."/>
            <person name="Wang Z.-W."/>
            <person name="Zhao X."/>
            <person name="Zhong W.-Y."/>
            <person name="Ma X.-K."/>
            <person name="Ma L."/>
            <person name="Huang J."/>
            <person name="Chen G.-Z."/>
            <person name="Huang M.-Z."/>
            <person name="Huang L."/>
            <person name="Peng D.-H."/>
            <person name="Luo Y.-B."/>
            <person name="Zou S.-Q."/>
            <person name="Chen S.-P."/>
            <person name="Lan S."/>
            <person name="Tsai W.-C."/>
            <person name="Van De Peer Y."/>
            <person name="Liu Z.-J."/>
        </authorList>
    </citation>
    <scope>NUCLEOTIDE SEQUENCE</scope>
    <source>
        <strain evidence="3">Lor287</strain>
        <tissue evidence="3">Leaf</tissue>
    </source>
</reference>
<organism evidence="3 4">
    <name type="scientific">Platanthera zijinensis</name>
    <dbReference type="NCBI Taxonomy" id="2320716"/>
    <lineage>
        <taxon>Eukaryota</taxon>
        <taxon>Viridiplantae</taxon>
        <taxon>Streptophyta</taxon>
        <taxon>Embryophyta</taxon>
        <taxon>Tracheophyta</taxon>
        <taxon>Spermatophyta</taxon>
        <taxon>Magnoliopsida</taxon>
        <taxon>Liliopsida</taxon>
        <taxon>Asparagales</taxon>
        <taxon>Orchidaceae</taxon>
        <taxon>Orchidoideae</taxon>
        <taxon>Orchideae</taxon>
        <taxon>Orchidinae</taxon>
        <taxon>Platanthera</taxon>
    </lineage>
</organism>
<evidence type="ECO:0000313" key="3">
    <source>
        <dbReference type="EMBL" id="KAK8928468.1"/>
    </source>
</evidence>
<dbReference type="PANTHER" id="PTHR33385">
    <property type="entry name" value="PROTEIN XRI1"/>
    <property type="match status" value="1"/>
</dbReference>
<evidence type="ECO:0000313" key="4">
    <source>
        <dbReference type="Proteomes" id="UP001418222"/>
    </source>
</evidence>
<dbReference type="GO" id="GO:0007140">
    <property type="term" value="P:male meiotic nuclear division"/>
    <property type="evidence" value="ECO:0007669"/>
    <property type="project" value="InterPro"/>
</dbReference>
<dbReference type="EMBL" id="JBBWWQ010000015">
    <property type="protein sequence ID" value="KAK8928359.1"/>
    <property type="molecule type" value="Genomic_DNA"/>
</dbReference>
<reference evidence="3 4" key="1">
    <citation type="journal article" date="2022" name="Nat. Plants">
        <title>Genomes of leafy and leafless Platanthera orchids illuminate the evolution of mycoheterotrophy.</title>
        <authorList>
            <person name="Li M.H."/>
            <person name="Liu K.W."/>
            <person name="Li Z."/>
            <person name="Lu H.C."/>
            <person name="Ye Q.L."/>
            <person name="Zhang D."/>
            <person name="Wang J.Y."/>
            <person name="Li Y.F."/>
            <person name="Zhong Z.M."/>
            <person name="Liu X."/>
            <person name="Yu X."/>
            <person name="Liu D.K."/>
            <person name="Tu X.D."/>
            <person name="Liu B."/>
            <person name="Hao Y."/>
            <person name="Liao X.Y."/>
            <person name="Jiang Y.T."/>
            <person name="Sun W.H."/>
            <person name="Chen J."/>
            <person name="Chen Y.Q."/>
            <person name="Ai Y."/>
            <person name="Zhai J.W."/>
            <person name="Wu S.S."/>
            <person name="Zhou Z."/>
            <person name="Hsiao Y.Y."/>
            <person name="Wu W.L."/>
            <person name="Chen Y.Y."/>
            <person name="Lin Y.F."/>
            <person name="Hsu J.L."/>
            <person name="Li C.Y."/>
            <person name="Wang Z.W."/>
            <person name="Zhao X."/>
            <person name="Zhong W.Y."/>
            <person name="Ma X.K."/>
            <person name="Ma L."/>
            <person name="Huang J."/>
            <person name="Chen G.Z."/>
            <person name="Huang M.Z."/>
            <person name="Huang L."/>
            <person name="Peng D.H."/>
            <person name="Luo Y.B."/>
            <person name="Zou S.Q."/>
            <person name="Chen S.P."/>
            <person name="Lan S."/>
            <person name="Tsai W.C."/>
            <person name="Van de Peer Y."/>
            <person name="Liu Z.J."/>
        </authorList>
    </citation>
    <scope>NUCLEOTIDE SEQUENCE [LARGE SCALE GENOMIC DNA]</scope>
    <source>
        <strain evidence="3">Lor287</strain>
    </source>
</reference>
<dbReference type="AlphaFoldDB" id="A0AAP0FZY9"/>
<comment type="caution">
    <text evidence="3">The sequence shown here is derived from an EMBL/GenBank/DDBJ whole genome shotgun (WGS) entry which is preliminary data.</text>
</comment>
<proteinExistence type="predicted"/>
<protein>
    <submittedName>
        <fullName evidence="3">Protein XRI1</fullName>
    </submittedName>
</protein>
<dbReference type="GO" id="GO:0007143">
    <property type="term" value="P:female meiotic nuclear division"/>
    <property type="evidence" value="ECO:0007669"/>
    <property type="project" value="InterPro"/>
</dbReference>
<feature type="region of interest" description="Disordered" evidence="1">
    <location>
        <begin position="36"/>
        <end position="60"/>
    </location>
</feature>
<dbReference type="InterPro" id="IPR039933">
    <property type="entry name" value="XRI1"/>
</dbReference>
<dbReference type="Proteomes" id="UP001418222">
    <property type="component" value="Unassembled WGS sequence"/>
</dbReference>
<sequence>MLNPMKLNASIAYPFSHIKPCGGRGEMTLKDINQLIHSPSSSNSSGEMDGDPHVDYSPISGKPVLVKTKIHTKGGKGSITILRTKG</sequence>
<evidence type="ECO:0000256" key="1">
    <source>
        <dbReference type="SAM" id="MobiDB-lite"/>
    </source>
</evidence>
<dbReference type="EMBL" id="JBBWWQ010000015">
    <property type="protein sequence ID" value="KAK8928468.1"/>
    <property type="molecule type" value="Genomic_DNA"/>
</dbReference>
<name>A0AAP0FZY9_9ASPA</name>
<gene>
    <name evidence="3" type="primary">XRI1</name>
    <name evidence="3" type="ORF">KSP39_PZI017899</name>
    <name evidence="2" type="ORF">KSP39_PZI017920</name>
</gene>
<keyword evidence="4" id="KW-1185">Reference proteome</keyword>